<keyword evidence="8 17" id="KW-0732">Signal</keyword>
<dbReference type="InterPro" id="IPR033131">
    <property type="entry name" value="Pectinesterase_Asp_AS"/>
</dbReference>
<dbReference type="GO" id="GO:0042545">
    <property type="term" value="P:cell wall modification"/>
    <property type="evidence" value="ECO:0007669"/>
    <property type="project" value="InterPro"/>
</dbReference>
<evidence type="ECO:0000256" key="13">
    <source>
        <dbReference type="ARBA" id="ARBA00023316"/>
    </source>
</evidence>
<evidence type="ECO:0000256" key="4">
    <source>
        <dbReference type="ARBA" id="ARBA00006027"/>
    </source>
</evidence>
<dbReference type="SMART" id="SM00856">
    <property type="entry name" value="PMEI"/>
    <property type="match status" value="2"/>
</dbReference>
<evidence type="ECO:0000256" key="12">
    <source>
        <dbReference type="ARBA" id="ARBA00023180"/>
    </source>
</evidence>
<dbReference type="STRING" id="4615.A0A199VJZ6"/>
<dbReference type="PROSITE" id="PS00503">
    <property type="entry name" value="PECTINESTERASE_2"/>
    <property type="match status" value="2"/>
</dbReference>
<evidence type="ECO:0000256" key="14">
    <source>
        <dbReference type="ARBA" id="ARBA00047928"/>
    </source>
</evidence>
<evidence type="ECO:0000256" key="1">
    <source>
        <dbReference type="ARBA" id="ARBA00004196"/>
    </source>
</evidence>
<name>A0A199VJZ6_ANACO</name>
<feature type="active site" evidence="16">
    <location>
        <position position="967"/>
    </location>
</feature>
<feature type="active site" evidence="16">
    <location>
        <position position="418"/>
    </location>
</feature>
<dbReference type="Gene3D" id="1.20.140.40">
    <property type="entry name" value="Invertase/pectin methylesterase inhibitor family protein"/>
    <property type="match status" value="2"/>
</dbReference>
<dbReference type="GO" id="GO:0045490">
    <property type="term" value="P:pectin catabolic process"/>
    <property type="evidence" value="ECO:0007669"/>
    <property type="project" value="UniProtKB-UniPathway"/>
</dbReference>
<dbReference type="InterPro" id="IPR000070">
    <property type="entry name" value="Pectinesterase_cat"/>
</dbReference>
<evidence type="ECO:0000256" key="16">
    <source>
        <dbReference type="PROSITE-ProRule" id="PRU10040"/>
    </source>
</evidence>
<protein>
    <recommendedName>
        <fullName evidence="6">pectinesterase</fullName>
        <ecNumber evidence="6">3.1.1.11</ecNumber>
    </recommendedName>
</protein>
<evidence type="ECO:0000256" key="11">
    <source>
        <dbReference type="ARBA" id="ARBA00023157"/>
    </source>
</evidence>
<dbReference type="FunFam" id="2.160.20.10:FF:000001">
    <property type="entry name" value="Pectinesterase"/>
    <property type="match status" value="2"/>
</dbReference>
<evidence type="ECO:0000256" key="8">
    <source>
        <dbReference type="ARBA" id="ARBA00022729"/>
    </source>
</evidence>
<reference evidence="19 20" key="1">
    <citation type="journal article" date="2016" name="DNA Res.">
        <title>The draft genome of MD-2 pineapple using hybrid error correction of long reads.</title>
        <authorList>
            <person name="Redwan R.M."/>
            <person name="Saidin A."/>
            <person name="Kumar S.V."/>
        </authorList>
    </citation>
    <scope>NUCLEOTIDE SEQUENCE [LARGE SCALE GENOMIC DNA]</scope>
    <source>
        <strain evidence="20">cv. MD2</strain>
        <tissue evidence="19">Leaf</tissue>
    </source>
</reference>
<evidence type="ECO:0000256" key="6">
    <source>
        <dbReference type="ARBA" id="ARBA00013229"/>
    </source>
</evidence>
<dbReference type="EC" id="3.1.1.11" evidence="6"/>
<dbReference type="Pfam" id="PF01095">
    <property type="entry name" value="Pectinesterase"/>
    <property type="match status" value="2"/>
</dbReference>
<dbReference type="UniPathway" id="UPA00545">
    <property type="reaction ID" value="UER00823"/>
</dbReference>
<dbReference type="SUPFAM" id="SSF51126">
    <property type="entry name" value="Pectin lyase-like"/>
    <property type="match status" value="2"/>
</dbReference>
<dbReference type="InterPro" id="IPR006501">
    <property type="entry name" value="Pectinesterase_inhib_dom"/>
</dbReference>
<keyword evidence="11" id="KW-1015">Disulfide bond</keyword>
<evidence type="ECO:0000256" key="3">
    <source>
        <dbReference type="ARBA" id="ARBA00005184"/>
    </source>
</evidence>
<comment type="subcellular location">
    <subcellularLocation>
        <location evidence="1">Cell envelope</location>
    </subcellularLocation>
    <subcellularLocation>
        <location evidence="2">Secreted</location>
    </subcellularLocation>
</comment>
<comment type="caution">
    <text evidence="19">The sequence shown here is derived from an EMBL/GenBank/DDBJ whole genome shotgun (WGS) entry which is preliminary data.</text>
</comment>
<evidence type="ECO:0000256" key="5">
    <source>
        <dbReference type="ARBA" id="ARBA00007786"/>
    </source>
</evidence>
<gene>
    <name evidence="19" type="ORF">ACMD2_01765</name>
</gene>
<evidence type="ECO:0000256" key="7">
    <source>
        <dbReference type="ARBA" id="ARBA00022525"/>
    </source>
</evidence>
<evidence type="ECO:0000256" key="10">
    <source>
        <dbReference type="ARBA" id="ARBA00023085"/>
    </source>
</evidence>
<comment type="catalytic activity">
    <reaction evidence="14">
        <text>[(1-&gt;4)-alpha-D-galacturonosyl methyl ester](n) + n H2O = [(1-&gt;4)-alpha-D-galacturonosyl](n) + n methanol + n H(+)</text>
        <dbReference type="Rhea" id="RHEA:22380"/>
        <dbReference type="Rhea" id="RHEA-COMP:14570"/>
        <dbReference type="Rhea" id="RHEA-COMP:14573"/>
        <dbReference type="ChEBI" id="CHEBI:15377"/>
        <dbReference type="ChEBI" id="CHEBI:15378"/>
        <dbReference type="ChEBI" id="CHEBI:17790"/>
        <dbReference type="ChEBI" id="CHEBI:140522"/>
        <dbReference type="ChEBI" id="CHEBI:140523"/>
        <dbReference type="EC" id="3.1.1.11"/>
    </reaction>
</comment>
<feature type="domain" description="Pectinesterase inhibitor" evidence="18">
    <location>
        <begin position="576"/>
        <end position="732"/>
    </location>
</feature>
<comment type="similarity">
    <text evidence="5">In the C-terminal section; belongs to the pectinesterase family.</text>
</comment>
<dbReference type="Proteomes" id="UP000092600">
    <property type="component" value="Unassembled WGS sequence"/>
</dbReference>
<dbReference type="NCBIfam" id="TIGR01614">
    <property type="entry name" value="PME_inhib"/>
    <property type="match status" value="1"/>
</dbReference>
<dbReference type="SUPFAM" id="SSF101148">
    <property type="entry name" value="Plant invertase/pectin methylesterase inhibitor"/>
    <property type="match status" value="2"/>
</dbReference>
<dbReference type="CDD" id="cd15798">
    <property type="entry name" value="PMEI-like_3"/>
    <property type="match status" value="2"/>
</dbReference>
<dbReference type="AlphaFoldDB" id="A0A199VJZ6"/>
<evidence type="ECO:0000256" key="2">
    <source>
        <dbReference type="ARBA" id="ARBA00004613"/>
    </source>
</evidence>
<dbReference type="InterPro" id="IPR011050">
    <property type="entry name" value="Pectin_lyase_fold/virulence"/>
</dbReference>
<evidence type="ECO:0000313" key="19">
    <source>
        <dbReference type="EMBL" id="OAY77328.1"/>
    </source>
</evidence>
<organism evidence="19 20">
    <name type="scientific">Ananas comosus</name>
    <name type="common">Pineapple</name>
    <name type="synonym">Ananas ananas</name>
    <dbReference type="NCBI Taxonomy" id="4615"/>
    <lineage>
        <taxon>Eukaryota</taxon>
        <taxon>Viridiplantae</taxon>
        <taxon>Streptophyta</taxon>
        <taxon>Embryophyta</taxon>
        <taxon>Tracheophyta</taxon>
        <taxon>Spermatophyta</taxon>
        <taxon>Magnoliopsida</taxon>
        <taxon>Liliopsida</taxon>
        <taxon>Poales</taxon>
        <taxon>Bromeliaceae</taxon>
        <taxon>Bromelioideae</taxon>
        <taxon>Ananas</taxon>
    </lineage>
</organism>
<dbReference type="InterPro" id="IPR035513">
    <property type="entry name" value="Invertase/methylesterase_inhib"/>
</dbReference>
<keyword evidence="9" id="KW-0378">Hydrolase</keyword>
<feature type="chain" id="PRO_5008285933" description="pectinesterase" evidence="17">
    <location>
        <begin position="25"/>
        <end position="1130"/>
    </location>
</feature>
<feature type="signal peptide" evidence="17">
    <location>
        <begin position="1"/>
        <end position="24"/>
    </location>
</feature>
<evidence type="ECO:0000259" key="18">
    <source>
        <dbReference type="SMART" id="SM00856"/>
    </source>
</evidence>
<keyword evidence="7" id="KW-0964">Secreted</keyword>
<dbReference type="PANTHER" id="PTHR31707">
    <property type="entry name" value="PECTINESTERASE"/>
    <property type="match status" value="1"/>
</dbReference>
<keyword evidence="13" id="KW-0961">Cell wall biogenesis/degradation</keyword>
<sequence>MCSTTITIPFLIFSFLLLFTPSLSAPPPPLPPPPSTPVPPSTACNATLDPSFCRSVLPSRGSQNLYSYSRFSLAKSLGNAYKFLNLINHYLSPHRASKLSPTAVAALQDCRLLSGLNIDFLTSAGATLNATNALLDPQADQVQTLLSALMTNQQTCLDGLQAAASAWSVKKGLAVPISNSTKLYSVSLALFTKAWVAPKSKKPKPRKGLTPSRLPTRRSLLFHEVEYMGRHDELPLKMSEPQRELFEKRRGRRLLQASEGAMVHDIVVVSQDGSGNYTTVGAAVAAAPNNSDGTTGYYLIYVGSGVYEEYVVIPKNKKFLMMIGDGINQTVITGNHSFVDGWTTFNSATFAVVGQGFVAVNMTIRNTAGAAKHQAVALRNGADLSTFYSCSFEGYQDTLYTHSMRQFYRDCDIYGTVDYIFGNAAVVFQNCNIYSRLPMNGQSNTVTAQGRIDPNQNTGISIQDSNFVASPDLAADPKFAITYLGRPWKNYSRTVIMQSFMDSLIDPSGWMPWNGDFALSTLYYAEYNNTGPGSATGQRVTWPGYHVINGTDAANFTVTSLVLGDNWLPQTGPSPSAPVDPTTACHVTPDPTFCRSILPPGGSHSLYSYGRFSLAESLSSAYRILTFIDRYLSDNTASQLSPTAIGALRDCRLLSALNVNFLTSTISALNNSTDALVDTTTETVQTLLSALLTNHQTCCDGLQAAAPSWSAQTGIAAPMFNSSRLYSVSLALFTKAWNPECRGGRYRGGFTPPRVRNPPPGRRHGRTLLFHEAELAPHGKLPLRMSASSEELKRRLGRRLLQAGESTGVVLIADMVTVSQDGSENYATIGAAVAAAPTNLDGSTGYYLIYVVAGVYQEYVSIPSNKRYLMMVGDGINQTVITGNRSVGDRWTTFSSATFAVLGRGFVGVGMTIRNTAGATKGQAAALRNGADLSTFYSCSIEGYQDTLYVHSMRQFFRECDVYGTIDFIFGNAAVVFQNCNIYARLPLWGQGNTITAQARSDPNQNTGTSMQGCRFVAAPELAAAQGLVRTFLGRPWQAYSRTVIMQSFMDKLIDPRGWTPWSGNFGLSTLYYAEYKNNGPGSGTSGRVTWPGYHDIISSGDASNFTASSFILGDNWLPQTGVAYSSGLL</sequence>
<comment type="pathway">
    <text evidence="3">Glycan metabolism; pectin degradation; 2-dehydro-3-deoxy-D-gluconate from pectin: step 1/5.</text>
</comment>
<dbReference type="EMBL" id="LSRQ01001555">
    <property type="protein sequence ID" value="OAY77328.1"/>
    <property type="molecule type" value="Genomic_DNA"/>
</dbReference>
<dbReference type="Gene3D" id="2.160.20.10">
    <property type="entry name" value="Single-stranded right-handed beta-helix, Pectin lyase-like"/>
    <property type="match status" value="2"/>
</dbReference>
<comment type="function">
    <text evidence="15">Acts in the modification of cell walls via demethylesterification of cell wall pectin.</text>
</comment>
<dbReference type="GO" id="GO:0004857">
    <property type="term" value="F:enzyme inhibitor activity"/>
    <property type="evidence" value="ECO:0007669"/>
    <property type="project" value="InterPro"/>
</dbReference>
<keyword evidence="10" id="KW-0063">Aspartyl esterase</keyword>
<dbReference type="FunFam" id="1.20.140.40:FF:000004">
    <property type="entry name" value="Pectinesterase"/>
    <property type="match status" value="2"/>
</dbReference>
<dbReference type="InterPro" id="IPR012334">
    <property type="entry name" value="Pectin_lyas_fold"/>
</dbReference>
<evidence type="ECO:0000313" key="20">
    <source>
        <dbReference type="Proteomes" id="UP000092600"/>
    </source>
</evidence>
<dbReference type="GO" id="GO:0030599">
    <property type="term" value="F:pectinesterase activity"/>
    <property type="evidence" value="ECO:0007669"/>
    <property type="project" value="UniProtKB-EC"/>
</dbReference>
<dbReference type="GO" id="GO:0005576">
    <property type="term" value="C:extracellular region"/>
    <property type="evidence" value="ECO:0007669"/>
    <property type="project" value="UniProtKB-SubCell"/>
</dbReference>
<accession>A0A199VJZ6</accession>
<keyword evidence="12" id="KW-0325">Glycoprotein</keyword>
<comment type="similarity">
    <text evidence="4">In the N-terminal section; belongs to the PMEI family.</text>
</comment>
<dbReference type="Pfam" id="PF04043">
    <property type="entry name" value="PMEI"/>
    <property type="match status" value="2"/>
</dbReference>
<evidence type="ECO:0000256" key="15">
    <source>
        <dbReference type="ARBA" id="ARBA00057335"/>
    </source>
</evidence>
<feature type="domain" description="Pectinesterase inhibitor" evidence="18">
    <location>
        <begin position="35"/>
        <end position="190"/>
    </location>
</feature>
<proteinExistence type="inferred from homology"/>
<evidence type="ECO:0000256" key="17">
    <source>
        <dbReference type="SAM" id="SignalP"/>
    </source>
</evidence>
<evidence type="ECO:0000256" key="9">
    <source>
        <dbReference type="ARBA" id="ARBA00022801"/>
    </source>
</evidence>